<protein>
    <submittedName>
        <fullName evidence="11">Putative peptidase S11 family protein</fullName>
    </submittedName>
</protein>
<evidence type="ECO:0000256" key="7">
    <source>
        <dbReference type="PIRSR" id="PIRSR618044-1"/>
    </source>
</evidence>
<evidence type="ECO:0000256" key="4">
    <source>
        <dbReference type="ARBA" id="ARBA00022960"/>
    </source>
</evidence>
<evidence type="ECO:0000256" key="9">
    <source>
        <dbReference type="RuleBase" id="RU004016"/>
    </source>
</evidence>
<evidence type="ECO:0000256" key="3">
    <source>
        <dbReference type="ARBA" id="ARBA00022801"/>
    </source>
</evidence>
<organism evidence="11 12">
    <name type="scientific">Kitasatospora setae (strain ATCC 33774 / DSM 43861 / JCM 3304 / KCC A-0304 / NBRC 14216 / KM-6054)</name>
    <name type="common">Streptomyces setae</name>
    <dbReference type="NCBI Taxonomy" id="452652"/>
    <lineage>
        <taxon>Bacteria</taxon>
        <taxon>Bacillati</taxon>
        <taxon>Actinomycetota</taxon>
        <taxon>Actinomycetes</taxon>
        <taxon>Kitasatosporales</taxon>
        <taxon>Streptomycetaceae</taxon>
        <taxon>Kitasatospora</taxon>
    </lineage>
</organism>
<dbReference type="RefSeq" id="WP_014133287.1">
    <property type="nucleotide sequence ID" value="NC_016109.1"/>
</dbReference>
<evidence type="ECO:0000259" key="10">
    <source>
        <dbReference type="Pfam" id="PF00768"/>
    </source>
</evidence>
<evidence type="ECO:0000256" key="2">
    <source>
        <dbReference type="ARBA" id="ARBA00022729"/>
    </source>
</evidence>
<keyword evidence="4" id="KW-0133">Cell shape</keyword>
<evidence type="ECO:0000256" key="8">
    <source>
        <dbReference type="PIRSR" id="PIRSR618044-2"/>
    </source>
</evidence>
<dbReference type="PANTHER" id="PTHR21581:SF33">
    <property type="entry name" value="D-ALANYL-D-ALANINE CARBOXYPEPTIDASE DACB"/>
    <property type="match status" value="1"/>
</dbReference>
<dbReference type="GO" id="GO:0009002">
    <property type="term" value="F:serine-type D-Ala-D-Ala carboxypeptidase activity"/>
    <property type="evidence" value="ECO:0007669"/>
    <property type="project" value="InterPro"/>
</dbReference>
<dbReference type="PRINTS" id="PR00725">
    <property type="entry name" value="DADACBPTASE1"/>
</dbReference>
<evidence type="ECO:0000256" key="5">
    <source>
        <dbReference type="ARBA" id="ARBA00022984"/>
    </source>
</evidence>
<name>E4N435_KITSK</name>
<sequence length="316" mass="31547">MAAAVGVVAVLVGGGGCAAPGADAGAGAGVGGIDLPWPGEGQSSVVVEGFGSLGGRGGSTPVPIASVTKVMTAYVILRGHPLEDGGQGPRIGVDAAAARESFAPGESTAQLREGQDLTERQLLELMLLPSGNNVARLLARWDSGSQEAFVVKMNRAALELGMTRTTYTGASGLEESTRSTAEDQIRLARAAMGLPVLREVVGMRETTVAGVPGTVVNTNTLLGRDGVIGLKTGSTTAAGGNLMWAAEVRAGGGVRLVLGVVLAQRANTTPQQGLAAALERSGRLIEAVREQLPGVLAAGDGNGEGAAAAGGRGGRP</sequence>
<dbReference type="Pfam" id="PF00768">
    <property type="entry name" value="Peptidase_S11"/>
    <property type="match status" value="1"/>
</dbReference>
<comment type="similarity">
    <text evidence="1 9">Belongs to the peptidase S11 family.</text>
</comment>
<dbReference type="HOGENOM" id="CLU_011372_1_0_11"/>
<evidence type="ECO:0000256" key="1">
    <source>
        <dbReference type="ARBA" id="ARBA00007164"/>
    </source>
</evidence>
<accession>E4N435</accession>
<dbReference type="PANTHER" id="PTHR21581">
    <property type="entry name" value="D-ALANYL-D-ALANINE CARBOXYPEPTIDASE"/>
    <property type="match status" value="1"/>
</dbReference>
<dbReference type="InterPro" id="IPR012338">
    <property type="entry name" value="Beta-lactam/transpept-like"/>
</dbReference>
<dbReference type="Proteomes" id="UP000007076">
    <property type="component" value="Chromosome"/>
</dbReference>
<dbReference type="GO" id="GO:0009252">
    <property type="term" value="P:peptidoglycan biosynthetic process"/>
    <property type="evidence" value="ECO:0007669"/>
    <property type="project" value="UniProtKB-KW"/>
</dbReference>
<dbReference type="Gene3D" id="3.40.710.10">
    <property type="entry name" value="DD-peptidase/beta-lactamase superfamily"/>
    <property type="match status" value="1"/>
</dbReference>
<feature type="domain" description="Peptidase S11 D-alanyl-D-alanine carboxypeptidase A N-terminal" evidence="10">
    <location>
        <begin position="60"/>
        <end position="257"/>
    </location>
</feature>
<dbReference type="GO" id="GO:0008360">
    <property type="term" value="P:regulation of cell shape"/>
    <property type="evidence" value="ECO:0007669"/>
    <property type="project" value="UniProtKB-KW"/>
</dbReference>
<dbReference type="InterPro" id="IPR018044">
    <property type="entry name" value="Peptidase_S11"/>
</dbReference>
<evidence type="ECO:0000313" key="11">
    <source>
        <dbReference type="EMBL" id="BAJ25966.1"/>
    </source>
</evidence>
<dbReference type="PATRIC" id="fig|452652.3.peg.106"/>
<dbReference type="MEROPS" id="S11.002"/>
<feature type="binding site" evidence="8">
    <location>
        <position position="231"/>
    </location>
    <ligand>
        <name>substrate</name>
    </ligand>
</feature>
<keyword evidence="2" id="KW-0732">Signal</keyword>
<dbReference type="eggNOG" id="COG1686">
    <property type="taxonomic scope" value="Bacteria"/>
</dbReference>
<dbReference type="InterPro" id="IPR001967">
    <property type="entry name" value="Peptidase_S11_N"/>
</dbReference>
<dbReference type="EMBL" id="AP010968">
    <property type="protein sequence ID" value="BAJ25966.1"/>
    <property type="molecule type" value="Genomic_DNA"/>
</dbReference>
<keyword evidence="5" id="KW-0573">Peptidoglycan synthesis</keyword>
<feature type="active site" description="Proton acceptor" evidence="7">
    <location>
        <position position="69"/>
    </location>
</feature>
<gene>
    <name evidence="11" type="ordered locus">KSE_01150</name>
</gene>
<dbReference type="GO" id="GO:0071555">
    <property type="term" value="P:cell wall organization"/>
    <property type="evidence" value="ECO:0007669"/>
    <property type="project" value="UniProtKB-KW"/>
</dbReference>
<feature type="active site" description="Acyl-ester intermediate" evidence="7">
    <location>
        <position position="66"/>
    </location>
</feature>
<keyword evidence="3" id="KW-0378">Hydrolase</keyword>
<keyword evidence="6" id="KW-0961">Cell wall biogenesis/degradation</keyword>
<dbReference type="KEGG" id="ksk:KSE_01150"/>
<reference evidence="11 12" key="1">
    <citation type="journal article" date="2010" name="DNA Res.">
        <title>Genome sequence of Kitasatospora setae NBRC 14216T: an evolutionary snapshot of the family Streptomycetaceae.</title>
        <authorList>
            <person name="Ichikawa N."/>
            <person name="Oguchi A."/>
            <person name="Ikeda H."/>
            <person name="Ishikawa J."/>
            <person name="Kitani S."/>
            <person name="Watanabe Y."/>
            <person name="Nakamura S."/>
            <person name="Katano Y."/>
            <person name="Kishi E."/>
            <person name="Sasagawa M."/>
            <person name="Ankai A."/>
            <person name="Fukui S."/>
            <person name="Hashimoto Y."/>
            <person name="Kamata S."/>
            <person name="Otoguro M."/>
            <person name="Tanikawa S."/>
            <person name="Nihira T."/>
            <person name="Horinouchi S."/>
            <person name="Ohnishi Y."/>
            <person name="Hayakawa M."/>
            <person name="Kuzuyama T."/>
            <person name="Arisawa A."/>
            <person name="Nomoto F."/>
            <person name="Miura H."/>
            <person name="Takahashi Y."/>
            <person name="Fujita N."/>
        </authorList>
    </citation>
    <scope>NUCLEOTIDE SEQUENCE [LARGE SCALE GENOMIC DNA]</scope>
    <source>
        <strain evidence="12">ATCC 33774 / DSM 43861 / JCM 3304 / KCC A-0304 / NBRC 14216 / KM-6054</strain>
    </source>
</reference>
<dbReference type="STRING" id="452652.KSE_01150"/>
<keyword evidence="12" id="KW-1185">Reference proteome</keyword>
<dbReference type="GO" id="GO:0006508">
    <property type="term" value="P:proteolysis"/>
    <property type="evidence" value="ECO:0007669"/>
    <property type="project" value="InterPro"/>
</dbReference>
<proteinExistence type="inferred from homology"/>
<dbReference type="SUPFAM" id="SSF56601">
    <property type="entry name" value="beta-lactamase/transpeptidase-like"/>
    <property type="match status" value="1"/>
</dbReference>
<evidence type="ECO:0000313" key="12">
    <source>
        <dbReference type="Proteomes" id="UP000007076"/>
    </source>
</evidence>
<dbReference type="AlphaFoldDB" id="E4N435"/>
<feature type="active site" evidence="7">
    <location>
        <position position="130"/>
    </location>
</feature>
<evidence type="ECO:0000256" key="6">
    <source>
        <dbReference type="ARBA" id="ARBA00023316"/>
    </source>
</evidence>